<evidence type="ECO:0000256" key="1">
    <source>
        <dbReference type="ARBA" id="ARBA00023319"/>
    </source>
</evidence>
<keyword evidence="1" id="KW-0393">Immunoglobulin domain</keyword>
<dbReference type="Gene3D" id="2.60.40.10">
    <property type="entry name" value="Immunoglobulins"/>
    <property type="match status" value="1"/>
</dbReference>
<evidence type="ECO:0000259" key="2">
    <source>
        <dbReference type="PROSITE" id="PS50835"/>
    </source>
</evidence>
<dbReference type="SMART" id="SM00409">
    <property type="entry name" value="IG"/>
    <property type="match status" value="1"/>
</dbReference>
<dbReference type="GO" id="GO:0005886">
    <property type="term" value="C:plasma membrane"/>
    <property type="evidence" value="ECO:0007669"/>
    <property type="project" value="TreeGrafter"/>
</dbReference>
<dbReference type="EMBL" id="JQDR03013241">
    <property type="protein sequence ID" value="KAA0189932.1"/>
    <property type="molecule type" value="Genomic_DNA"/>
</dbReference>
<dbReference type="PANTHER" id="PTHR10075">
    <property type="entry name" value="BASIGIN RELATED"/>
    <property type="match status" value="1"/>
</dbReference>
<reference evidence="3" key="1">
    <citation type="submission" date="2014-08" db="EMBL/GenBank/DDBJ databases">
        <authorList>
            <person name="Murali S."/>
            <person name="Richards S."/>
            <person name="Bandaranaike D."/>
            <person name="Bellair M."/>
            <person name="Blankenburg K."/>
            <person name="Chao H."/>
            <person name="Dinh H."/>
            <person name="Doddapaneni H."/>
            <person name="Dugan-Rocha S."/>
            <person name="Elkadiri S."/>
            <person name="Gnanaolivu R."/>
            <person name="Hughes D."/>
            <person name="Lee S."/>
            <person name="Li M."/>
            <person name="Ming W."/>
            <person name="Munidasa M."/>
            <person name="Muniz J."/>
            <person name="Nguyen L."/>
            <person name="Osuji N."/>
            <person name="Pu L.-L."/>
            <person name="Puazo M."/>
            <person name="Skinner E."/>
            <person name="Qu C."/>
            <person name="Quiroz J."/>
            <person name="Raj R."/>
            <person name="Weissenberger G."/>
            <person name="Xin Y."/>
            <person name="Zou X."/>
            <person name="Han Y."/>
            <person name="Worley K."/>
            <person name="Muzny D."/>
            <person name="Gibbs R."/>
        </authorList>
    </citation>
    <scope>NUCLEOTIDE SEQUENCE</scope>
    <source>
        <strain evidence="3">HAZT.00-mixed</strain>
        <tissue evidence="3">Whole organism</tissue>
    </source>
</reference>
<accession>A0A6A0GVR7</accession>
<dbReference type="GO" id="GO:0070593">
    <property type="term" value="P:dendrite self-avoidance"/>
    <property type="evidence" value="ECO:0007669"/>
    <property type="project" value="TreeGrafter"/>
</dbReference>
<organism evidence="3">
    <name type="scientific">Hyalella azteca</name>
    <name type="common">Amphipod</name>
    <dbReference type="NCBI Taxonomy" id="294128"/>
    <lineage>
        <taxon>Eukaryota</taxon>
        <taxon>Metazoa</taxon>
        <taxon>Ecdysozoa</taxon>
        <taxon>Arthropoda</taxon>
        <taxon>Crustacea</taxon>
        <taxon>Multicrustacea</taxon>
        <taxon>Malacostraca</taxon>
        <taxon>Eumalacostraca</taxon>
        <taxon>Peracarida</taxon>
        <taxon>Amphipoda</taxon>
        <taxon>Senticaudata</taxon>
        <taxon>Talitrida</taxon>
        <taxon>Talitroidea</taxon>
        <taxon>Hyalellidae</taxon>
        <taxon>Hyalella</taxon>
    </lineage>
</organism>
<dbReference type="GO" id="GO:0007156">
    <property type="term" value="P:homophilic cell adhesion via plasma membrane adhesion molecules"/>
    <property type="evidence" value="ECO:0007669"/>
    <property type="project" value="TreeGrafter"/>
</dbReference>
<dbReference type="InterPro" id="IPR036179">
    <property type="entry name" value="Ig-like_dom_sf"/>
</dbReference>
<dbReference type="InterPro" id="IPR007110">
    <property type="entry name" value="Ig-like_dom"/>
</dbReference>
<dbReference type="Proteomes" id="UP000711488">
    <property type="component" value="Unassembled WGS sequence"/>
</dbReference>
<dbReference type="Pfam" id="PF13927">
    <property type="entry name" value="Ig_3"/>
    <property type="match status" value="1"/>
</dbReference>
<dbReference type="InterPro" id="IPR003598">
    <property type="entry name" value="Ig_sub2"/>
</dbReference>
<dbReference type="PANTHER" id="PTHR10075:SF14">
    <property type="entry name" value="CELL ADHESION MOLECULE DSCAM2-RELATED"/>
    <property type="match status" value="1"/>
</dbReference>
<proteinExistence type="predicted"/>
<dbReference type="GO" id="GO:0030424">
    <property type="term" value="C:axon"/>
    <property type="evidence" value="ECO:0007669"/>
    <property type="project" value="TreeGrafter"/>
</dbReference>
<dbReference type="InterPro" id="IPR013783">
    <property type="entry name" value="Ig-like_fold"/>
</dbReference>
<dbReference type="GO" id="GO:0098632">
    <property type="term" value="F:cell-cell adhesion mediator activity"/>
    <property type="evidence" value="ECO:0007669"/>
    <property type="project" value="TreeGrafter"/>
</dbReference>
<dbReference type="AlphaFoldDB" id="A0A6A0GVR7"/>
<feature type="domain" description="Ig-like" evidence="2">
    <location>
        <begin position="7"/>
        <end position="97"/>
    </location>
</feature>
<comment type="caution">
    <text evidence="3">The sequence shown here is derived from an EMBL/GenBank/DDBJ whole genome shotgun (WGS) entry which is preliminary data.</text>
</comment>
<gene>
    <name evidence="3" type="ORF">HAZT_HAZT000411</name>
</gene>
<dbReference type="FunFam" id="2.60.40.10:FF:000026">
    <property type="entry name" value="roundabout homolog 2 isoform X1"/>
    <property type="match status" value="1"/>
</dbReference>
<dbReference type="InterPro" id="IPR003599">
    <property type="entry name" value="Ig_sub"/>
</dbReference>
<evidence type="ECO:0000313" key="3">
    <source>
        <dbReference type="EMBL" id="KAA0189932.1"/>
    </source>
</evidence>
<dbReference type="PROSITE" id="PS50835">
    <property type="entry name" value="IG_LIKE"/>
    <property type="match status" value="1"/>
</dbReference>
<dbReference type="SMART" id="SM00408">
    <property type="entry name" value="IGc2"/>
    <property type="match status" value="1"/>
</dbReference>
<reference evidence="3" key="3">
    <citation type="submission" date="2019-06" db="EMBL/GenBank/DDBJ databases">
        <authorList>
            <person name="Poynton C."/>
            <person name="Hasenbein S."/>
            <person name="Benoit J.B."/>
            <person name="Sepulveda M.S."/>
            <person name="Poelchau M.F."/>
            <person name="Murali S.C."/>
            <person name="Chen S."/>
            <person name="Glastad K.M."/>
            <person name="Werren J.H."/>
            <person name="Vineis J.H."/>
            <person name="Bowen J.L."/>
            <person name="Friedrich M."/>
            <person name="Jones J."/>
            <person name="Robertson H.M."/>
            <person name="Feyereisen R."/>
            <person name="Mechler-Hickson A."/>
            <person name="Mathers N."/>
            <person name="Lee C.E."/>
            <person name="Colbourne J.K."/>
            <person name="Biales A."/>
            <person name="Johnston J.S."/>
            <person name="Wellborn G.A."/>
            <person name="Rosendale A.J."/>
            <person name="Cridge A.G."/>
            <person name="Munoz-Torres M.C."/>
            <person name="Bain P.A."/>
            <person name="Manny A.R."/>
            <person name="Major K.M."/>
            <person name="Lambert F.N."/>
            <person name="Vulpe C.D."/>
            <person name="Tuck P."/>
            <person name="Blalock B.J."/>
            <person name="Lin Y.-Y."/>
            <person name="Smith M.E."/>
            <person name="Ochoa-Acuna H."/>
            <person name="Chen M.-J.M."/>
            <person name="Childers C.P."/>
            <person name="Qu J."/>
            <person name="Dugan S."/>
            <person name="Lee S.L."/>
            <person name="Chao H."/>
            <person name="Dinh H."/>
            <person name="Han Y."/>
            <person name="Doddapaneni H."/>
            <person name="Worley K.C."/>
            <person name="Muzny D.M."/>
            <person name="Gibbs R.A."/>
            <person name="Richards S."/>
        </authorList>
    </citation>
    <scope>NUCLEOTIDE SEQUENCE</scope>
    <source>
        <strain evidence="3">HAZT.00-mixed</strain>
        <tissue evidence="3">Whole organism</tissue>
    </source>
</reference>
<name>A0A6A0GVR7_HYAAZ</name>
<reference evidence="3" key="2">
    <citation type="journal article" date="2018" name="Environ. Sci. Technol.">
        <title>The Toxicogenome of Hyalella azteca: A Model for Sediment Ecotoxicology and Evolutionary Toxicology.</title>
        <authorList>
            <person name="Poynton H.C."/>
            <person name="Hasenbein S."/>
            <person name="Benoit J.B."/>
            <person name="Sepulveda M.S."/>
            <person name="Poelchau M.F."/>
            <person name="Hughes D.S.T."/>
            <person name="Murali S.C."/>
            <person name="Chen S."/>
            <person name="Glastad K.M."/>
            <person name="Goodisman M.A.D."/>
            <person name="Werren J.H."/>
            <person name="Vineis J.H."/>
            <person name="Bowen J.L."/>
            <person name="Friedrich M."/>
            <person name="Jones J."/>
            <person name="Robertson H.M."/>
            <person name="Feyereisen R."/>
            <person name="Mechler-Hickson A."/>
            <person name="Mathers N."/>
            <person name="Lee C.E."/>
            <person name="Colbourne J.K."/>
            <person name="Biales A."/>
            <person name="Johnston J.S."/>
            <person name="Wellborn G.A."/>
            <person name="Rosendale A.J."/>
            <person name="Cridge A.G."/>
            <person name="Munoz-Torres M.C."/>
            <person name="Bain P.A."/>
            <person name="Manny A.R."/>
            <person name="Major K.M."/>
            <person name="Lambert F.N."/>
            <person name="Vulpe C.D."/>
            <person name="Tuck P."/>
            <person name="Blalock B.J."/>
            <person name="Lin Y.Y."/>
            <person name="Smith M.E."/>
            <person name="Ochoa-Acuna H."/>
            <person name="Chen M.M."/>
            <person name="Childers C.P."/>
            <person name="Qu J."/>
            <person name="Dugan S."/>
            <person name="Lee S.L."/>
            <person name="Chao H."/>
            <person name="Dinh H."/>
            <person name="Han Y."/>
            <person name="Doddapaneni H."/>
            <person name="Worley K.C."/>
            <person name="Muzny D.M."/>
            <person name="Gibbs R.A."/>
            <person name="Richards S."/>
        </authorList>
    </citation>
    <scope>NUCLEOTIDE SEQUENCE</scope>
    <source>
        <strain evidence="3">HAZT.00-mixed</strain>
        <tissue evidence="3">Whole organism</tissue>
    </source>
</reference>
<protein>
    <recommendedName>
        <fullName evidence="2">Ig-like domain-containing protein</fullName>
    </recommendedName>
</protein>
<dbReference type="SUPFAM" id="SSF48726">
    <property type="entry name" value="Immunoglobulin"/>
    <property type="match status" value="1"/>
</dbReference>
<sequence>MRDSRVPRIIDHPTNWTVPRNDPVTLNCGAEGRPPPTITWYKDGAPLPKSPHRVLLPTGSLFFLRVWQSKKESDAGMYWCEASNRYGTARSANASLQIACEYGKHCTYQGDGGEKGCSSNPYSVV</sequence>
<dbReference type="GO" id="GO:0007411">
    <property type="term" value="P:axon guidance"/>
    <property type="evidence" value="ECO:0007669"/>
    <property type="project" value="TreeGrafter"/>
</dbReference>